<dbReference type="EMBL" id="LGUT01002257">
    <property type="protein sequence ID" value="KOG87402.1"/>
    <property type="molecule type" value="Genomic_DNA"/>
</dbReference>
<name>A0ABR5J1W1_9ACTN</name>
<keyword evidence="3" id="KW-1185">Reference proteome</keyword>
<feature type="region of interest" description="Disordered" evidence="1">
    <location>
        <begin position="1"/>
        <end position="30"/>
    </location>
</feature>
<evidence type="ECO:0000256" key="1">
    <source>
        <dbReference type="SAM" id="MobiDB-lite"/>
    </source>
</evidence>
<protein>
    <submittedName>
        <fullName evidence="2">Uncharacterized protein</fullName>
    </submittedName>
</protein>
<proteinExistence type="predicted"/>
<evidence type="ECO:0000313" key="2">
    <source>
        <dbReference type="EMBL" id="KOG87402.1"/>
    </source>
</evidence>
<reference evidence="2 3" key="1">
    <citation type="submission" date="2015-07" db="EMBL/GenBank/DDBJ databases">
        <authorList>
            <person name="Ju K.-S."/>
            <person name="Doroghazi J.R."/>
            <person name="Metcalf W.W."/>
        </authorList>
    </citation>
    <scope>NUCLEOTIDE SEQUENCE [LARGE SCALE GENOMIC DNA]</scope>
    <source>
        <strain evidence="2 3">NRRL B-3589</strain>
    </source>
</reference>
<accession>A0ABR5J1W1</accession>
<feature type="non-terminal residue" evidence="2">
    <location>
        <position position="125"/>
    </location>
</feature>
<feature type="region of interest" description="Disordered" evidence="1">
    <location>
        <begin position="77"/>
        <end position="98"/>
    </location>
</feature>
<dbReference type="Proteomes" id="UP000037020">
    <property type="component" value="Unassembled WGS sequence"/>
</dbReference>
<sequence>HRPVSQRRLAVRAQGQSVARGGVGSGADGAAGGVQCPVEQQVFDAGVVVEPLQVAEVGDGGRGVRVDVRCAVAGDLEPGRLGEGGDAEPGGDAAAAGGVGLEAVDGPGGDHVLEVGQVVAVFAGG</sequence>
<organism evidence="2 3">
    <name type="scientific">Streptomyces varsoviensis</name>
    <dbReference type="NCBI Taxonomy" id="67373"/>
    <lineage>
        <taxon>Bacteria</taxon>
        <taxon>Bacillati</taxon>
        <taxon>Actinomycetota</taxon>
        <taxon>Actinomycetes</taxon>
        <taxon>Kitasatosporales</taxon>
        <taxon>Streptomycetaceae</taxon>
        <taxon>Streptomyces</taxon>
    </lineage>
</organism>
<feature type="non-terminal residue" evidence="2">
    <location>
        <position position="1"/>
    </location>
</feature>
<feature type="compositionally biased region" description="Gly residues" evidence="1">
    <location>
        <begin position="21"/>
        <end position="30"/>
    </location>
</feature>
<gene>
    <name evidence="2" type="ORF">ADK38_25640</name>
</gene>
<comment type="caution">
    <text evidence="2">The sequence shown here is derived from an EMBL/GenBank/DDBJ whole genome shotgun (WGS) entry which is preliminary data.</text>
</comment>
<evidence type="ECO:0000313" key="3">
    <source>
        <dbReference type="Proteomes" id="UP000037020"/>
    </source>
</evidence>